<reference evidence="1" key="1">
    <citation type="submission" date="2016-03" db="EMBL/GenBank/DDBJ databases">
        <title>Mechanisms controlling the formation of the plant cell surface in tip-growing cells are functionally conserved among land plants.</title>
        <authorList>
            <person name="Honkanen S."/>
            <person name="Jones V.A."/>
            <person name="Morieri G."/>
            <person name="Champion C."/>
            <person name="Hetherington A.J."/>
            <person name="Kelly S."/>
            <person name="Saint-Marcoux D."/>
            <person name="Proust H."/>
            <person name="Prescott H."/>
            <person name="Dolan L."/>
        </authorList>
    </citation>
    <scope>NUCLEOTIDE SEQUENCE [LARGE SCALE GENOMIC DNA]</scope>
    <source>
        <tissue evidence="1">Whole gametophyte</tissue>
    </source>
</reference>
<organism evidence="1 2">
    <name type="scientific">Marchantia polymorpha subsp. ruderalis</name>
    <dbReference type="NCBI Taxonomy" id="1480154"/>
    <lineage>
        <taxon>Eukaryota</taxon>
        <taxon>Viridiplantae</taxon>
        <taxon>Streptophyta</taxon>
        <taxon>Embryophyta</taxon>
        <taxon>Marchantiophyta</taxon>
        <taxon>Marchantiopsida</taxon>
        <taxon>Marchantiidae</taxon>
        <taxon>Marchantiales</taxon>
        <taxon>Marchantiaceae</taxon>
        <taxon>Marchantia</taxon>
    </lineage>
</organism>
<protein>
    <submittedName>
        <fullName evidence="1">Uncharacterized protein</fullName>
    </submittedName>
</protein>
<accession>A0A176VJK1</accession>
<keyword evidence="2" id="KW-1185">Reference proteome</keyword>
<evidence type="ECO:0000313" key="2">
    <source>
        <dbReference type="Proteomes" id="UP000077202"/>
    </source>
</evidence>
<sequence length="70" mass="7807">MIDGSRGRTRGVVDVAASWERFRNLNGEESESEVNVEFDRSSEDLDVDDRDAAMQLLCFDSVRIGPELGS</sequence>
<evidence type="ECO:0000313" key="1">
    <source>
        <dbReference type="EMBL" id="OAE20593.1"/>
    </source>
</evidence>
<gene>
    <name evidence="1" type="ORF">AXG93_517s1060</name>
</gene>
<dbReference type="Proteomes" id="UP000077202">
    <property type="component" value="Unassembled WGS sequence"/>
</dbReference>
<name>A0A176VJK1_MARPO</name>
<proteinExistence type="predicted"/>
<dbReference type="EMBL" id="LVLJ01003592">
    <property type="protein sequence ID" value="OAE20593.1"/>
    <property type="molecule type" value="Genomic_DNA"/>
</dbReference>
<comment type="caution">
    <text evidence="1">The sequence shown here is derived from an EMBL/GenBank/DDBJ whole genome shotgun (WGS) entry which is preliminary data.</text>
</comment>
<dbReference type="AlphaFoldDB" id="A0A176VJK1"/>